<reference evidence="2 3" key="1">
    <citation type="submission" date="2019-06" db="EMBL/GenBank/DDBJ databases">
        <authorList>
            <person name="Teng J.L.L."/>
            <person name="Lee H.H."/>
            <person name="Lau S.K.P."/>
            <person name="Woo P.C.Y."/>
        </authorList>
    </citation>
    <scope>NUCLEOTIDE SEQUENCE [LARGE SCALE GENOMIC DNA]</scope>
    <source>
        <strain evidence="2 3">HKU70</strain>
    </source>
</reference>
<organism evidence="2 3">
    <name type="scientific">Tsukamurella sputi</name>
    <dbReference type="NCBI Taxonomy" id="2591848"/>
    <lineage>
        <taxon>Bacteria</taxon>
        <taxon>Bacillati</taxon>
        <taxon>Actinomycetota</taxon>
        <taxon>Actinomycetes</taxon>
        <taxon>Mycobacteriales</taxon>
        <taxon>Tsukamurellaceae</taxon>
        <taxon>Tsukamurella</taxon>
    </lineage>
</organism>
<dbReference type="RefSeq" id="WP_146434352.1">
    <property type="nucleotide sequence ID" value="NZ_VIGV01000003.1"/>
</dbReference>
<evidence type="ECO:0000313" key="2">
    <source>
        <dbReference type="EMBL" id="TWS24374.1"/>
    </source>
</evidence>
<dbReference type="EMBL" id="VIGV01000003">
    <property type="protein sequence ID" value="TWS24374.1"/>
    <property type="molecule type" value="Genomic_DNA"/>
</dbReference>
<comment type="caution">
    <text evidence="2">The sequence shown here is derived from an EMBL/GenBank/DDBJ whole genome shotgun (WGS) entry which is preliminary data.</text>
</comment>
<proteinExistence type="predicted"/>
<accession>A0A5C5RP33</accession>
<name>A0A5C5RP33_9ACTN</name>
<sequence>MFRATPGNLASVQNLAGNGLPPGHMVTAEEGDGAAVAWISDEILPAARLDVLIRGLADAFPTSGLWPVRAVGLEDGNLARPWGDGEMDGPITEIPDALAVLTRGDAEFAAEYPDAEAPTVPPVTALAPAVAGPDTEAGSLQTGEDGALMLVPVARPADVPAALGWWGAVNYDYTGADHAAVLRSWEDRFGAVLVGIGFDTLLVQAGRRPQTQEQIDGLLREHYAYCPDNIDQGEPVDGYRAGLTEWTHWHFWWD</sequence>
<feature type="domain" description="DUF4253" evidence="1">
    <location>
        <begin position="148"/>
        <end position="254"/>
    </location>
</feature>
<evidence type="ECO:0000259" key="1">
    <source>
        <dbReference type="Pfam" id="PF14062"/>
    </source>
</evidence>
<evidence type="ECO:0000313" key="3">
    <source>
        <dbReference type="Proteomes" id="UP000319792"/>
    </source>
</evidence>
<dbReference type="OrthoDB" id="7839592at2"/>
<dbReference type="Proteomes" id="UP000319792">
    <property type="component" value="Unassembled WGS sequence"/>
</dbReference>
<dbReference type="AlphaFoldDB" id="A0A5C5RP33"/>
<keyword evidence="3" id="KW-1185">Reference proteome</keyword>
<protein>
    <submittedName>
        <fullName evidence="2">DUF4253 domain-containing protein</fullName>
    </submittedName>
</protein>
<reference evidence="2 3" key="2">
    <citation type="submission" date="2019-08" db="EMBL/GenBank/DDBJ databases">
        <title>Tsukamurella conjunctivitidis sp. nov., Tsukamurella assacharolytica sp. nov. and Tsukamurella sputae sp. nov. isolated from patients with conjunctivitis, bacteraemia (lymphoma) and respiratory infection (sputum) in Hong Kong.</title>
        <authorList>
            <person name="Fok K.M.N."/>
            <person name="Fong J.Y.H."/>
        </authorList>
    </citation>
    <scope>NUCLEOTIDE SEQUENCE [LARGE SCALE GENOMIC DNA]</scope>
    <source>
        <strain evidence="2 3">HKU70</strain>
    </source>
</reference>
<dbReference type="Pfam" id="PF14062">
    <property type="entry name" value="DUF4253"/>
    <property type="match status" value="1"/>
</dbReference>
<gene>
    <name evidence="2" type="ORF">FK268_12340</name>
</gene>
<dbReference type="InterPro" id="IPR025349">
    <property type="entry name" value="DUF4253"/>
</dbReference>